<dbReference type="PROSITE" id="PS01182">
    <property type="entry name" value="GLYCOSYL_HYDROL_F35"/>
    <property type="match status" value="1"/>
</dbReference>
<dbReference type="AlphaFoldDB" id="A0A7J7N642"/>
<gene>
    <name evidence="7" type="ORF">GIB67_003152</name>
</gene>
<evidence type="ECO:0000256" key="5">
    <source>
        <dbReference type="ARBA" id="ARBA00023295"/>
    </source>
</evidence>
<dbReference type="EMBL" id="JACGCM010001019">
    <property type="protein sequence ID" value="KAF6162606.1"/>
    <property type="molecule type" value="Genomic_DNA"/>
</dbReference>
<evidence type="ECO:0000256" key="1">
    <source>
        <dbReference type="ARBA" id="ARBA00001412"/>
    </source>
</evidence>
<evidence type="ECO:0000256" key="3">
    <source>
        <dbReference type="ARBA" id="ARBA00012756"/>
    </source>
</evidence>
<evidence type="ECO:0000256" key="2">
    <source>
        <dbReference type="ARBA" id="ARBA00009809"/>
    </source>
</evidence>
<name>A0A7J7N642_9MAGN</name>
<evidence type="ECO:0000313" key="7">
    <source>
        <dbReference type="EMBL" id="KAF6162606.1"/>
    </source>
</evidence>
<reference evidence="7 8" key="1">
    <citation type="journal article" date="2020" name="IScience">
        <title>Genome Sequencing of the Endangered Kingdonia uniflora (Circaeasteraceae, Ranunculales) Reveals Potential Mechanisms of Evolutionary Specialization.</title>
        <authorList>
            <person name="Sun Y."/>
            <person name="Deng T."/>
            <person name="Zhang A."/>
            <person name="Moore M.J."/>
            <person name="Landis J.B."/>
            <person name="Lin N."/>
            <person name="Zhang H."/>
            <person name="Zhang X."/>
            <person name="Huang J."/>
            <person name="Zhang X."/>
            <person name="Sun H."/>
            <person name="Wang H."/>
        </authorList>
    </citation>
    <scope>NUCLEOTIDE SEQUENCE [LARGE SCALE GENOMIC DNA]</scope>
    <source>
        <strain evidence="7">TB1705</strain>
        <tissue evidence="7">Leaf</tissue>
    </source>
</reference>
<organism evidence="7 8">
    <name type="scientific">Kingdonia uniflora</name>
    <dbReference type="NCBI Taxonomy" id="39325"/>
    <lineage>
        <taxon>Eukaryota</taxon>
        <taxon>Viridiplantae</taxon>
        <taxon>Streptophyta</taxon>
        <taxon>Embryophyta</taxon>
        <taxon>Tracheophyta</taxon>
        <taxon>Spermatophyta</taxon>
        <taxon>Magnoliopsida</taxon>
        <taxon>Ranunculales</taxon>
        <taxon>Circaeasteraceae</taxon>
        <taxon>Kingdonia</taxon>
    </lineage>
</organism>
<dbReference type="GO" id="GO:0005975">
    <property type="term" value="P:carbohydrate metabolic process"/>
    <property type="evidence" value="ECO:0007669"/>
    <property type="project" value="InterPro"/>
</dbReference>
<proteinExistence type="inferred from homology"/>
<comment type="similarity">
    <text evidence="2">Belongs to the glycosyl hydrolase 35 family.</text>
</comment>
<comment type="catalytic activity">
    <reaction evidence="1">
        <text>Hydrolysis of terminal non-reducing beta-D-galactose residues in beta-D-galactosides.</text>
        <dbReference type="EC" id="3.2.1.23"/>
    </reaction>
</comment>
<keyword evidence="5" id="KW-0326">Glycosidase</keyword>
<evidence type="ECO:0000256" key="4">
    <source>
        <dbReference type="ARBA" id="ARBA00022801"/>
    </source>
</evidence>
<dbReference type="InterPro" id="IPR017853">
    <property type="entry name" value="GH"/>
</dbReference>
<dbReference type="InterPro" id="IPR019801">
    <property type="entry name" value="Glyco_hydro_35_CS"/>
</dbReference>
<dbReference type="PRINTS" id="PR00742">
    <property type="entry name" value="GLHYDRLASE35"/>
</dbReference>
<dbReference type="SUPFAM" id="SSF51445">
    <property type="entry name" value="(Trans)glycosidases"/>
    <property type="match status" value="1"/>
</dbReference>
<evidence type="ECO:0000313" key="8">
    <source>
        <dbReference type="Proteomes" id="UP000541444"/>
    </source>
</evidence>
<dbReference type="GO" id="GO:0004565">
    <property type="term" value="F:beta-galactosidase activity"/>
    <property type="evidence" value="ECO:0007669"/>
    <property type="project" value="UniProtKB-EC"/>
</dbReference>
<feature type="domain" description="Glycoside hydrolase 35 catalytic" evidence="6">
    <location>
        <begin position="156"/>
        <end position="254"/>
    </location>
</feature>
<dbReference type="InterPro" id="IPR001944">
    <property type="entry name" value="Glycoside_Hdrlase_35"/>
</dbReference>
<protein>
    <recommendedName>
        <fullName evidence="3">beta-galactosidase</fullName>
        <ecNumber evidence="3">3.2.1.23</ecNumber>
    </recommendedName>
</protein>
<dbReference type="Gene3D" id="3.20.20.80">
    <property type="entry name" value="Glycosidases"/>
    <property type="match status" value="2"/>
</dbReference>
<dbReference type="InterPro" id="IPR031330">
    <property type="entry name" value="Gly_Hdrlase_35_cat"/>
</dbReference>
<dbReference type="Proteomes" id="UP000541444">
    <property type="component" value="Unassembled WGS sequence"/>
</dbReference>
<comment type="caution">
    <text evidence="7">The sequence shown here is derived from an EMBL/GenBank/DDBJ whole genome shotgun (WGS) entry which is preliminary data.</text>
</comment>
<dbReference type="PANTHER" id="PTHR23421">
    <property type="entry name" value="BETA-GALACTOSIDASE RELATED"/>
    <property type="match status" value="1"/>
</dbReference>
<evidence type="ECO:0000259" key="6">
    <source>
        <dbReference type="Pfam" id="PF01301"/>
    </source>
</evidence>
<sequence>MKKTLVKGFSGRDRKEVKALTKKAKNGGLETYVFWNAHEPHRQEYDFSGYLDIIRFLKTIKSTGMYDVLRIGPYVCAGWNYGGFPVWLHNMLGIELRTYNEINKNEIQNFTTKIVDMARQEKLFASQGGPIILAQIENEYGNFISAYGDARKSYINCPNSPKMWCGLRTGLGGEFKHWGGRNPHKTVEDLTFAVARFFQFGGTFQNYMYLGGTHFGCTAGGPYISASYDYDAPLDEYGNLNERKWGNLKKLHNHLKSMEKTLTYGDISTTNFKDTVTVSKLFFF</sequence>
<accession>A0A7J7N642</accession>
<dbReference type="EC" id="3.2.1.23" evidence="3"/>
<keyword evidence="8" id="KW-1185">Reference proteome</keyword>
<keyword evidence="4" id="KW-0378">Hydrolase</keyword>
<dbReference type="Pfam" id="PF01301">
    <property type="entry name" value="Glyco_hydro_35"/>
    <property type="match status" value="2"/>
</dbReference>
<feature type="domain" description="Glycoside hydrolase 35 catalytic" evidence="6">
    <location>
        <begin position="20"/>
        <end position="151"/>
    </location>
</feature>
<dbReference type="OrthoDB" id="1657402at2759"/>